<dbReference type="RefSeq" id="WP_003982901.1">
    <property type="nucleotide sequence ID" value="NZ_CP043497.1"/>
</dbReference>
<feature type="transmembrane region" description="Helical" evidence="1">
    <location>
        <begin position="39"/>
        <end position="60"/>
    </location>
</feature>
<dbReference type="GeneID" id="66853062"/>
<evidence type="ECO:0000313" key="3">
    <source>
        <dbReference type="Proteomes" id="UP000829494"/>
    </source>
</evidence>
<accession>A0ABY3ZBV9</accession>
<reference evidence="2 3" key="1">
    <citation type="submission" date="2022-03" db="EMBL/GenBank/DDBJ databases">
        <title>Complete genome of Streptomyces rimosus ssp. rimosus R7 (=ATCC 10970).</title>
        <authorList>
            <person name="Beganovic S."/>
            <person name="Ruckert C."/>
            <person name="Busche T."/>
            <person name="Kalinowski J."/>
            <person name="Wittmann C."/>
        </authorList>
    </citation>
    <scope>NUCLEOTIDE SEQUENCE [LARGE SCALE GENOMIC DNA]</scope>
    <source>
        <strain evidence="2 3">R7</strain>
    </source>
</reference>
<feature type="transmembrane region" description="Helical" evidence="1">
    <location>
        <begin position="7"/>
        <end position="27"/>
    </location>
</feature>
<name>A0ABY3ZBV9_STRRM</name>
<dbReference type="EMBL" id="CP094298">
    <property type="protein sequence ID" value="UNZ07796.1"/>
    <property type="molecule type" value="Genomic_DNA"/>
</dbReference>
<organism evidence="2 3">
    <name type="scientific">Streptomyces rimosus subsp. rimosus</name>
    <dbReference type="NCBI Taxonomy" id="132474"/>
    <lineage>
        <taxon>Bacteria</taxon>
        <taxon>Bacillati</taxon>
        <taxon>Actinomycetota</taxon>
        <taxon>Actinomycetes</taxon>
        <taxon>Kitasatosporales</taxon>
        <taxon>Streptomycetaceae</taxon>
        <taxon>Streptomyces</taxon>
    </lineage>
</organism>
<dbReference type="Proteomes" id="UP000829494">
    <property type="component" value="Chromosome"/>
</dbReference>
<evidence type="ECO:0000313" key="2">
    <source>
        <dbReference type="EMBL" id="UNZ07796.1"/>
    </source>
</evidence>
<sequence length="116" mass="12411">MELTSKKVLLLAVLSAAALFVLTVWLWPRLSKRSWRSVLGRVGLLLATQLAIFLVIGLCVNQSIGAYATWADLLGENKKPGTVTHYRTGPNGTELKALGTAYEGPAGAPAKAPHRS</sequence>
<keyword evidence="3" id="KW-1185">Reference proteome</keyword>
<keyword evidence="1" id="KW-0812">Transmembrane</keyword>
<keyword evidence="1" id="KW-0472">Membrane</keyword>
<evidence type="ECO:0000256" key="1">
    <source>
        <dbReference type="SAM" id="Phobius"/>
    </source>
</evidence>
<keyword evidence="1" id="KW-1133">Transmembrane helix</keyword>
<proteinExistence type="predicted"/>
<gene>
    <name evidence="2" type="ORF">SRIMR7_37140</name>
</gene>
<protein>
    <recommendedName>
        <fullName evidence="4">Esterase</fullName>
    </recommendedName>
</protein>
<evidence type="ECO:0008006" key="4">
    <source>
        <dbReference type="Google" id="ProtNLM"/>
    </source>
</evidence>